<keyword evidence="10" id="KW-1185">Reference proteome</keyword>
<gene>
    <name evidence="9" type="ORF">J0895_15690</name>
</gene>
<dbReference type="InterPro" id="IPR036440">
    <property type="entry name" value="Peptidase_C15-like_sf"/>
</dbReference>
<evidence type="ECO:0000256" key="2">
    <source>
        <dbReference type="ARBA" id="ARBA00019191"/>
    </source>
</evidence>
<keyword evidence="5" id="KW-0378">Hydrolase</keyword>
<dbReference type="Pfam" id="PF01470">
    <property type="entry name" value="Peptidase_C15"/>
    <property type="match status" value="2"/>
</dbReference>
<proteinExistence type="inferred from homology"/>
<keyword evidence="4" id="KW-0645">Protease</keyword>
<comment type="similarity">
    <text evidence="1">Belongs to the peptidase C15 family.</text>
</comment>
<dbReference type="PRINTS" id="PR00706">
    <property type="entry name" value="PYROGLUPTASE"/>
</dbReference>
<dbReference type="PANTHER" id="PTHR23402">
    <property type="entry name" value="PROTEASE FAMILY C15 PYROGLUTAMYL-PEPTIDASE I-RELATED"/>
    <property type="match status" value="1"/>
</dbReference>
<reference evidence="9 10" key="1">
    <citation type="submission" date="2021-03" db="EMBL/GenBank/DDBJ databases">
        <title>Metabolic Capacity of the Antarctic Cyanobacterium Phormidium pseudopriestleyi that Sustains Oxygenic Photosynthesis in the Presence of Hydrogen Sulfide.</title>
        <authorList>
            <person name="Lumian J.E."/>
            <person name="Jungblut A.D."/>
            <person name="Dillon M.L."/>
            <person name="Hawes I."/>
            <person name="Doran P.T."/>
            <person name="Mackey T.J."/>
            <person name="Dick G.J."/>
            <person name="Grettenberger C.L."/>
            <person name="Sumner D.Y."/>
        </authorList>
    </citation>
    <scope>NUCLEOTIDE SEQUENCE [LARGE SCALE GENOMIC DNA]</scope>
    <source>
        <strain evidence="9 10">FRX01</strain>
    </source>
</reference>
<keyword evidence="6" id="KW-0788">Thiol protease</keyword>
<organism evidence="9 10">
    <name type="scientific">Phormidium pseudopriestleyi FRX01</name>
    <dbReference type="NCBI Taxonomy" id="1759528"/>
    <lineage>
        <taxon>Bacteria</taxon>
        <taxon>Bacillati</taxon>
        <taxon>Cyanobacteriota</taxon>
        <taxon>Cyanophyceae</taxon>
        <taxon>Oscillatoriophycideae</taxon>
        <taxon>Oscillatoriales</taxon>
        <taxon>Oscillatoriaceae</taxon>
        <taxon>Phormidium</taxon>
    </lineage>
</organism>
<evidence type="ECO:0000313" key="9">
    <source>
        <dbReference type="EMBL" id="MBO0350511.1"/>
    </source>
</evidence>
<evidence type="ECO:0000256" key="1">
    <source>
        <dbReference type="ARBA" id="ARBA00006641"/>
    </source>
</evidence>
<dbReference type="Gene3D" id="3.40.630.20">
    <property type="entry name" value="Peptidase C15, pyroglutamyl peptidase I-like"/>
    <property type="match status" value="2"/>
</dbReference>
<keyword evidence="3" id="KW-0963">Cytoplasm</keyword>
<dbReference type="Proteomes" id="UP000664844">
    <property type="component" value="Unassembled WGS sequence"/>
</dbReference>
<name>A0ABS3FTS3_9CYAN</name>
<evidence type="ECO:0000313" key="10">
    <source>
        <dbReference type="Proteomes" id="UP000664844"/>
    </source>
</evidence>
<dbReference type="RefSeq" id="WP_207088986.1">
    <property type="nucleotide sequence ID" value="NZ_JAFLQW010000419.1"/>
</dbReference>
<dbReference type="SUPFAM" id="SSF53182">
    <property type="entry name" value="Pyrrolidone carboxyl peptidase (pyroglutamate aminopeptidase)"/>
    <property type="match status" value="1"/>
</dbReference>
<dbReference type="EMBL" id="JAFLQW010000419">
    <property type="protein sequence ID" value="MBO0350511.1"/>
    <property type="molecule type" value="Genomic_DNA"/>
</dbReference>
<dbReference type="InterPro" id="IPR000816">
    <property type="entry name" value="Peptidase_C15"/>
</dbReference>
<protein>
    <recommendedName>
        <fullName evidence="2">Pyrrolidone-carboxylate peptidase</fullName>
    </recommendedName>
    <alternativeName>
        <fullName evidence="7">5-oxoprolyl-peptidase</fullName>
    </alternativeName>
    <alternativeName>
        <fullName evidence="8">Pyroglutamyl-peptidase I</fullName>
    </alternativeName>
</protein>
<evidence type="ECO:0000256" key="4">
    <source>
        <dbReference type="ARBA" id="ARBA00022670"/>
    </source>
</evidence>
<evidence type="ECO:0000256" key="8">
    <source>
        <dbReference type="ARBA" id="ARBA00031559"/>
    </source>
</evidence>
<evidence type="ECO:0000256" key="5">
    <source>
        <dbReference type="ARBA" id="ARBA00022801"/>
    </source>
</evidence>
<accession>A0ABS3FTS3</accession>
<evidence type="ECO:0000256" key="6">
    <source>
        <dbReference type="ARBA" id="ARBA00022807"/>
    </source>
</evidence>
<evidence type="ECO:0000256" key="3">
    <source>
        <dbReference type="ARBA" id="ARBA00022490"/>
    </source>
</evidence>
<comment type="caution">
    <text evidence="9">The sequence shown here is derived from an EMBL/GenBank/DDBJ whole genome shotgun (WGS) entry which is preliminary data.</text>
</comment>
<dbReference type="InterPro" id="IPR016125">
    <property type="entry name" value="Peptidase_C15-like"/>
</dbReference>
<dbReference type="PANTHER" id="PTHR23402:SF1">
    <property type="entry name" value="PYROGLUTAMYL-PEPTIDASE I"/>
    <property type="match status" value="1"/>
</dbReference>
<evidence type="ECO:0000256" key="7">
    <source>
        <dbReference type="ARBA" id="ARBA00030836"/>
    </source>
</evidence>
<sequence length="173" mass="19468">MTQTILLTSFDIWMSHHQTNSSDELLEKVSQLSGIPHHLHFLRKLPVDFQEAPKIAIAKINELKPDLVVCCGMAESRQKLTVEKQARCGKEAIVTGLNLPLLIQDLKLTEISEDAGQFVCESLYYAVLTHLHSYPNKTPALFIHVPILTPTNLPPILDDFISLLHRLTQSNSH</sequence>